<keyword evidence="9" id="KW-0732">Signal</keyword>
<dbReference type="GO" id="GO:0005506">
    <property type="term" value="F:iron ion binding"/>
    <property type="evidence" value="ECO:0007669"/>
    <property type="project" value="InterPro"/>
</dbReference>
<dbReference type="GO" id="GO:0009055">
    <property type="term" value="F:electron transfer activity"/>
    <property type="evidence" value="ECO:0007669"/>
    <property type="project" value="InterPro"/>
</dbReference>
<reference evidence="10" key="1">
    <citation type="submission" date="2020-01" db="EMBL/GenBank/DDBJ databases">
        <authorList>
            <person name="Meier V. D."/>
            <person name="Meier V D."/>
        </authorList>
    </citation>
    <scope>NUCLEOTIDE SEQUENCE</scope>
    <source>
        <strain evidence="10">HLG_WM_MAG_09</strain>
    </source>
</reference>
<dbReference type="Gene3D" id="1.20.120.10">
    <property type="entry name" value="Cytochrome c/b562"/>
    <property type="match status" value="1"/>
</dbReference>
<feature type="binding site" description="covalent" evidence="7">
    <location>
        <position position="146"/>
    </location>
    <ligand>
        <name>heme c</name>
        <dbReference type="ChEBI" id="CHEBI:61717"/>
    </ligand>
</feature>
<keyword evidence="3 6" id="KW-0479">Metal-binding</keyword>
<gene>
    <name evidence="10" type="ORF">HELGO_WM14142</name>
</gene>
<feature type="signal peptide" evidence="9">
    <location>
        <begin position="1"/>
        <end position="27"/>
    </location>
</feature>
<sequence>MKHLTTKNIVLAISTTLALTIAASAFAKNTPEEDAVEYRQGAFKMIGHHFGPMAAMVQGKMEFDAEAFKKNAEAVAALSQFPENGFIDGSYGGDSGAKESIADNKDDLKEKMETFKVEAANLAKVAADGGDMSALKPAFGKVGQSCKACHKAYRKKD</sequence>
<protein>
    <submittedName>
        <fullName evidence="10">Cytochrome C</fullName>
    </submittedName>
</protein>
<evidence type="ECO:0000256" key="2">
    <source>
        <dbReference type="ARBA" id="ARBA00022617"/>
    </source>
</evidence>
<dbReference type="PRINTS" id="PR00608">
    <property type="entry name" value="CYTCHROMECII"/>
</dbReference>
<feature type="binding site" description="covalent" evidence="7">
    <location>
        <position position="149"/>
    </location>
    <ligand>
        <name>heme c</name>
        <dbReference type="ChEBI" id="CHEBI:61717"/>
    </ligand>
</feature>
<dbReference type="GO" id="GO:0042597">
    <property type="term" value="C:periplasmic space"/>
    <property type="evidence" value="ECO:0007669"/>
    <property type="project" value="InterPro"/>
</dbReference>
<dbReference type="SUPFAM" id="SSF47175">
    <property type="entry name" value="Cytochromes"/>
    <property type="match status" value="1"/>
</dbReference>
<dbReference type="AlphaFoldDB" id="A0A6S6SZZ4"/>
<comment type="PTM">
    <text evidence="7">Binds 1 heme group per subunit.</text>
</comment>
<evidence type="ECO:0000256" key="3">
    <source>
        <dbReference type="ARBA" id="ARBA00022723"/>
    </source>
</evidence>
<evidence type="ECO:0000256" key="4">
    <source>
        <dbReference type="ARBA" id="ARBA00022982"/>
    </source>
</evidence>
<dbReference type="EMBL" id="CACVAT010000257">
    <property type="protein sequence ID" value="CAA6816331.1"/>
    <property type="molecule type" value="Genomic_DNA"/>
</dbReference>
<organism evidence="10">
    <name type="scientific">uncultured Thiotrichaceae bacterium</name>
    <dbReference type="NCBI Taxonomy" id="298394"/>
    <lineage>
        <taxon>Bacteria</taxon>
        <taxon>Pseudomonadati</taxon>
        <taxon>Pseudomonadota</taxon>
        <taxon>Gammaproteobacteria</taxon>
        <taxon>Thiotrichales</taxon>
        <taxon>Thiotrichaceae</taxon>
        <taxon>environmental samples</taxon>
    </lineage>
</organism>
<keyword evidence="5 6" id="KW-0408">Iron</keyword>
<evidence type="ECO:0000256" key="7">
    <source>
        <dbReference type="PIRSR" id="PIRSR000027-2"/>
    </source>
</evidence>
<name>A0A6S6SZZ4_9GAMM</name>
<dbReference type="PROSITE" id="PS51009">
    <property type="entry name" value="CYTCII"/>
    <property type="match status" value="1"/>
</dbReference>
<keyword evidence="2 7" id="KW-0349">Heme</keyword>
<keyword evidence="8" id="KW-0175">Coiled coil</keyword>
<dbReference type="InterPro" id="IPR012127">
    <property type="entry name" value="Cyt_c_prime"/>
</dbReference>
<dbReference type="PIRSF" id="PIRSF000027">
    <property type="entry name" value="Cytc_c_prime"/>
    <property type="match status" value="1"/>
</dbReference>
<dbReference type="InterPro" id="IPR015984">
    <property type="entry name" value="Cyt_c_prime_subgr"/>
</dbReference>
<accession>A0A6S6SZZ4</accession>
<dbReference type="InterPro" id="IPR010980">
    <property type="entry name" value="Cyt_c/b562"/>
</dbReference>
<evidence type="ECO:0000256" key="5">
    <source>
        <dbReference type="ARBA" id="ARBA00023004"/>
    </source>
</evidence>
<keyword evidence="1" id="KW-0813">Transport</keyword>
<evidence type="ECO:0000256" key="6">
    <source>
        <dbReference type="PIRSR" id="PIRSR000027-1"/>
    </source>
</evidence>
<feature type="binding site" description="axial binding residue" evidence="6">
    <location>
        <position position="150"/>
    </location>
    <ligand>
        <name>heme c</name>
        <dbReference type="ChEBI" id="CHEBI:61717"/>
    </ligand>
    <ligandPart>
        <name>Fe</name>
        <dbReference type="ChEBI" id="CHEBI:18248"/>
    </ligandPart>
</feature>
<evidence type="ECO:0000313" key="10">
    <source>
        <dbReference type="EMBL" id="CAA6816331.1"/>
    </source>
</evidence>
<evidence type="ECO:0000256" key="9">
    <source>
        <dbReference type="SAM" id="SignalP"/>
    </source>
</evidence>
<dbReference type="GO" id="GO:0020037">
    <property type="term" value="F:heme binding"/>
    <property type="evidence" value="ECO:0007669"/>
    <property type="project" value="InterPro"/>
</dbReference>
<proteinExistence type="predicted"/>
<dbReference type="InterPro" id="IPR002321">
    <property type="entry name" value="Cyt_c_II"/>
</dbReference>
<evidence type="ECO:0000256" key="8">
    <source>
        <dbReference type="SAM" id="Coils"/>
    </source>
</evidence>
<feature type="chain" id="PRO_5028395465" evidence="9">
    <location>
        <begin position="28"/>
        <end position="157"/>
    </location>
</feature>
<dbReference type="Pfam" id="PF01322">
    <property type="entry name" value="Cytochrom_C_2"/>
    <property type="match status" value="1"/>
</dbReference>
<evidence type="ECO:0000256" key="1">
    <source>
        <dbReference type="ARBA" id="ARBA00022448"/>
    </source>
</evidence>
<dbReference type="GO" id="GO:0022900">
    <property type="term" value="P:electron transport chain"/>
    <property type="evidence" value="ECO:0007669"/>
    <property type="project" value="InterPro"/>
</dbReference>
<feature type="coiled-coil region" evidence="8">
    <location>
        <begin position="98"/>
        <end position="125"/>
    </location>
</feature>
<keyword evidence="4" id="KW-0249">Electron transport</keyword>